<organism evidence="3 4">
    <name type="scientific">Aromatoleum tolulyticum</name>
    <dbReference type="NCBI Taxonomy" id="34027"/>
    <lineage>
        <taxon>Bacteria</taxon>
        <taxon>Pseudomonadati</taxon>
        <taxon>Pseudomonadota</taxon>
        <taxon>Betaproteobacteria</taxon>
        <taxon>Rhodocyclales</taxon>
        <taxon>Rhodocyclaceae</taxon>
        <taxon>Aromatoleum</taxon>
    </lineage>
</organism>
<protein>
    <submittedName>
        <fullName evidence="3">16S rRNA (Guanine(966)-N(2))-methyltransferase RsmD</fullName>
    </submittedName>
</protein>
<keyword evidence="4" id="KW-1185">Reference proteome</keyword>
<accession>A0A1N7C1Z8</accession>
<dbReference type="InterPro" id="IPR029063">
    <property type="entry name" value="SAM-dependent_MTases_sf"/>
</dbReference>
<dbReference type="PANTHER" id="PTHR43542:SF1">
    <property type="entry name" value="METHYLTRANSFERASE"/>
    <property type="match status" value="1"/>
</dbReference>
<name>A0A1N7C1Z8_9RHOO</name>
<dbReference type="GO" id="GO:0003676">
    <property type="term" value="F:nucleic acid binding"/>
    <property type="evidence" value="ECO:0007669"/>
    <property type="project" value="InterPro"/>
</dbReference>
<evidence type="ECO:0000256" key="2">
    <source>
        <dbReference type="ARBA" id="ARBA00022679"/>
    </source>
</evidence>
<dbReference type="InterPro" id="IPR002052">
    <property type="entry name" value="DNA_methylase_N6_adenine_CS"/>
</dbReference>
<dbReference type="CDD" id="cd02440">
    <property type="entry name" value="AdoMet_MTases"/>
    <property type="match status" value="1"/>
</dbReference>
<evidence type="ECO:0000313" key="3">
    <source>
        <dbReference type="EMBL" id="SIR57473.1"/>
    </source>
</evidence>
<evidence type="ECO:0000313" key="4">
    <source>
        <dbReference type="Proteomes" id="UP000186819"/>
    </source>
</evidence>
<dbReference type="AlphaFoldDB" id="A0A1N7C1Z8"/>
<dbReference type="EMBL" id="FTMD01000021">
    <property type="protein sequence ID" value="SIR57473.1"/>
    <property type="molecule type" value="Genomic_DNA"/>
</dbReference>
<evidence type="ECO:0000256" key="1">
    <source>
        <dbReference type="ARBA" id="ARBA00022603"/>
    </source>
</evidence>
<dbReference type="OrthoDB" id="9803017at2"/>
<dbReference type="NCBIfam" id="TIGR00095">
    <property type="entry name" value="16S rRNA (guanine(966)-N(2))-methyltransferase RsmD"/>
    <property type="match status" value="1"/>
</dbReference>
<reference evidence="4" key="1">
    <citation type="submission" date="2017-01" db="EMBL/GenBank/DDBJ databases">
        <authorList>
            <person name="Varghese N."/>
            <person name="Submissions S."/>
        </authorList>
    </citation>
    <scope>NUCLEOTIDE SEQUENCE [LARGE SCALE GENOMIC DNA]</scope>
    <source>
        <strain evidence="4">ATCC 51758</strain>
    </source>
</reference>
<dbReference type="InterPro" id="IPR004398">
    <property type="entry name" value="RNA_MeTrfase_RsmD"/>
</dbReference>
<dbReference type="Gene3D" id="3.40.50.150">
    <property type="entry name" value="Vaccinia Virus protein VP39"/>
    <property type="match status" value="1"/>
</dbReference>
<dbReference type="PANTHER" id="PTHR43542">
    <property type="entry name" value="METHYLTRANSFERASE"/>
    <property type="match status" value="1"/>
</dbReference>
<dbReference type="Pfam" id="PF03602">
    <property type="entry name" value="Cons_hypoth95"/>
    <property type="match status" value="1"/>
</dbReference>
<dbReference type="SUPFAM" id="SSF53335">
    <property type="entry name" value="S-adenosyl-L-methionine-dependent methyltransferases"/>
    <property type="match status" value="1"/>
</dbReference>
<dbReference type="RefSeq" id="WP_076604183.1">
    <property type="nucleotide sequence ID" value="NZ_FTMD01000021.1"/>
</dbReference>
<keyword evidence="2 3" id="KW-0808">Transferase</keyword>
<keyword evidence="1 3" id="KW-0489">Methyltransferase</keyword>
<dbReference type="STRING" id="34027.SAMN05421829_12130"/>
<gene>
    <name evidence="3" type="ORF">SAMN05421829_12130</name>
</gene>
<dbReference type="PIRSF" id="PIRSF004553">
    <property type="entry name" value="CHP00095"/>
    <property type="match status" value="1"/>
</dbReference>
<sequence length="179" mass="19670">MSRVRIVGGAWRSRLLEVASVPGLRPTPDRVRETLFNWLGQELDGLTCLDLFGGSGILGFEAASRGAERVVIVESDARAFAALRQAATTLQASQVELIRGDALKFAQTTSDRFDVVFLDPPYNKGWLERLEPWLGRVLKPDGWIYAESEAAVTELAGLSTVKAGRAGQVHFHLLHGRQE</sequence>
<dbReference type="PROSITE" id="PS00092">
    <property type="entry name" value="N6_MTASE"/>
    <property type="match status" value="1"/>
</dbReference>
<dbReference type="Proteomes" id="UP000186819">
    <property type="component" value="Unassembled WGS sequence"/>
</dbReference>
<dbReference type="GO" id="GO:0031167">
    <property type="term" value="P:rRNA methylation"/>
    <property type="evidence" value="ECO:0007669"/>
    <property type="project" value="InterPro"/>
</dbReference>
<dbReference type="GO" id="GO:0008168">
    <property type="term" value="F:methyltransferase activity"/>
    <property type="evidence" value="ECO:0007669"/>
    <property type="project" value="UniProtKB-KW"/>
</dbReference>
<proteinExistence type="predicted"/>